<reference evidence="9 10" key="1">
    <citation type="submission" date="2016-11" db="EMBL/GenBank/DDBJ databases">
        <authorList>
            <person name="Jaros S."/>
            <person name="Januszkiewicz K."/>
            <person name="Wedrychowicz H."/>
        </authorList>
    </citation>
    <scope>NUCLEOTIDE SEQUENCE [LARGE SCALE GENOMIC DNA]</scope>
    <source>
        <strain evidence="9 10">DSM 10068</strain>
    </source>
</reference>
<dbReference type="Pfam" id="PF04542">
    <property type="entry name" value="Sigma70_r2"/>
    <property type="match status" value="1"/>
</dbReference>
<dbReference type="SUPFAM" id="SSF88659">
    <property type="entry name" value="Sigma3 and sigma4 domains of RNA polymerase sigma factors"/>
    <property type="match status" value="1"/>
</dbReference>
<keyword evidence="5 6" id="KW-0804">Transcription</keyword>
<evidence type="ECO:0000256" key="6">
    <source>
        <dbReference type="RuleBase" id="RU000716"/>
    </source>
</evidence>
<feature type="domain" description="RNA polymerase sigma factor 70 region 4 type 2" evidence="8">
    <location>
        <begin position="101"/>
        <end position="151"/>
    </location>
</feature>
<dbReference type="PANTHER" id="PTHR43133:SF8">
    <property type="entry name" value="RNA POLYMERASE SIGMA FACTOR HI_1459-RELATED"/>
    <property type="match status" value="1"/>
</dbReference>
<dbReference type="Pfam" id="PF08281">
    <property type="entry name" value="Sigma70_r4_2"/>
    <property type="match status" value="1"/>
</dbReference>
<keyword evidence="4 6" id="KW-0238">DNA-binding</keyword>
<dbReference type="AlphaFoldDB" id="A0A1M5YKD1"/>
<dbReference type="CDD" id="cd06171">
    <property type="entry name" value="Sigma70_r4"/>
    <property type="match status" value="1"/>
</dbReference>
<keyword evidence="10" id="KW-1185">Reference proteome</keyword>
<dbReference type="SUPFAM" id="SSF88946">
    <property type="entry name" value="Sigma2 domain of RNA polymerase sigma factors"/>
    <property type="match status" value="1"/>
</dbReference>
<evidence type="ECO:0000259" key="8">
    <source>
        <dbReference type="Pfam" id="PF08281"/>
    </source>
</evidence>
<dbReference type="Gene3D" id="1.10.1740.10">
    <property type="match status" value="1"/>
</dbReference>
<dbReference type="InterPro" id="IPR039425">
    <property type="entry name" value="RNA_pol_sigma-70-like"/>
</dbReference>
<dbReference type="EMBL" id="FQXV01000009">
    <property type="protein sequence ID" value="SHI12460.1"/>
    <property type="molecule type" value="Genomic_DNA"/>
</dbReference>
<dbReference type="PROSITE" id="PS01063">
    <property type="entry name" value="SIGMA70_ECF"/>
    <property type="match status" value="1"/>
</dbReference>
<name>A0A1M5YKD1_9FIRM</name>
<gene>
    <name evidence="9" type="ORF">SAMN02745823_02580</name>
</gene>
<comment type="similarity">
    <text evidence="1 6">Belongs to the sigma-70 factor family. ECF subfamily.</text>
</comment>
<dbReference type="PANTHER" id="PTHR43133">
    <property type="entry name" value="RNA POLYMERASE ECF-TYPE SIGMA FACTO"/>
    <property type="match status" value="1"/>
</dbReference>
<protein>
    <recommendedName>
        <fullName evidence="6">RNA polymerase sigma factor</fullName>
    </recommendedName>
</protein>
<dbReference type="NCBIfam" id="TIGR02937">
    <property type="entry name" value="sigma70-ECF"/>
    <property type="match status" value="1"/>
</dbReference>
<evidence type="ECO:0000256" key="2">
    <source>
        <dbReference type="ARBA" id="ARBA00023015"/>
    </source>
</evidence>
<dbReference type="RefSeq" id="WP_200796632.1">
    <property type="nucleotide sequence ID" value="NZ_FQXV01000009.1"/>
</dbReference>
<evidence type="ECO:0000313" key="10">
    <source>
        <dbReference type="Proteomes" id="UP000183995"/>
    </source>
</evidence>
<keyword evidence="3 6" id="KW-0731">Sigma factor</keyword>
<dbReference type="InterPro" id="IPR013325">
    <property type="entry name" value="RNA_pol_sigma_r2"/>
</dbReference>
<dbReference type="GO" id="GO:0003677">
    <property type="term" value="F:DNA binding"/>
    <property type="evidence" value="ECO:0007669"/>
    <property type="project" value="UniProtKB-KW"/>
</dbReference>
<dbReference type="InterPro" id="IPR007627">
    <property type="entry name" value="RNA_pol_sigma70_r2"/>
</dbReference>
<evidence type="ECO:0000256" key="5">
    <source>
        <dbReference type="ARBA" id="ARBA00023163"/>
    </source>
</evidence>
<evidence type="ECO:0000256" key="1">
    <source>
        <dbReference type="ARBA" id="ARBA00010641"/>
    </source>
</evidence>
<dbReference type="InterPro" id="IPR014284">
    <property type="entry name" value="RNA_pol_sigma-70_dom"/>
</dbReference>
<dbReference type="InterPro" id="IPR013249">
    <property type="entry name" value="RNA_pol_sigma70_r4_t2"/>
</dbReference>
<dbReference type="InterPro" id="IPR013324">
    <property type="entry name" value="RNA_pol_sigma_r3/r4-like"/>
</dbReference>
<accession>A0A1M5YKD1</accession>
<dbReference type="GO" id="GO:0006352">
    <property type="term" value="P:DNA-templated transcription initiation"/>
    <property type="evidence" value="ECO:0007669"/>
    <property type="project" value="InterPro"/>
</dbReference>
<evidence type="ECO:0000256" key="3">
    <source>
        <dbReference type="ARBA" id="ARBA00023082"/>
    </source>
</evidence>
<evidence type="ECO:0000313" key="9">
    <source>
        <dbReference type="EMBL" id="SHI12460.1"/>
    </source>
</evidence>
<dbReference type="InterPro" id="IPR036388">
    <property type="entry name" value="WH-like_DNA-bd_sf"/>
</dbReference>
<keyword evidence="2 6" id="KW-0805">Transcription regulation</keyword>
<organism evidence="9 10">
    <name type="scientific">Sporobacter termitidis DSM 10068</name>
    <dbReference type="NCBI Taxonomy" id="1123282"/>
    <lineage>
        <taxon>Bacteria</taxon>
        <taxon>Bacillati</taxon>
        <taxon>Bacillota</taxon>
        <taxon>Clostridia</taxon>
        <taxon>Eubacteriales</taxon>
        <taxon>Oscillospiraceae</taxon>
        <taxon>Sporobacter</taxon>
    </lineage>
</organism>
<feature type="domain" description="RNA polymerase sigma-70 region 2" evidence="7">
    <location>
        <begin position="11"/>
        <end position="75"/>
    </location>
</feature>
<evidence type="ECO:0000259" key="7">
    <source>
        <dbReference type="Pfam" id="PF04542"/>
    </source>
</evidence>
<sequence>MLNEFNLEEAVRCYGPKLFRYVYTLLCDYHEAEDIVQDVFIAAYRGQARFDGENESAWLYKIAYNKSIDCMRRRKTVSFQELHEDTLAAEQNFDAGYSPAVIRALRRLTDEERAILLARITESLSYEELAGRLRLSEPAVRKRYERAKKKLAEYLNETESEAF</sequence>
<evidence type="ECO:0000256" key="4">
    <source>
        <dbReference type="ARBA" id="ARBA00023125"/>
    </source>
</evidence>
<dbReference type="Proteomes" id="UP000183995">
    <property type="component" value="Unassembled WGS sequence"/>
</dbReference>
<proteinExistence type="inferred from homology"/>
<dbReference type="Gene3D" id="1.10.10.10">
    <property type="entry name" value="Winged helix-like DNA-binding domain superfamily/Winged helix DNA-binding domain"/>
    <property type="match status" value="1"/>
</dbReference>
<dbReference type="STRING" id="1123282.SAMN02745823_02580"/>
<dbReference type="GO" id="GO:0016987">
    <property type="term" value="F:sigma factor activity"/>
    <property type="evidence" value="ECO:0007669"/>
    <property type="project" value="UniProtKB-KW"/>
</dbReference>
<dbReference type="InterPro" id="IPR000838">
    <property type="entry name" value="RNA_pol_sigma70_ECF_CS"/>
</dbReference>
<dbReference type="GO" id="GO:0006950">
    <property type="term" value="P:response to stress"/>
    <property type="evidence" value="ECO:0007669"/>
    <property type="project" value="UniProtKB-ARBA"/>
</dbReference>